<evidence type="ECO:0000313" key="1">
    <source>
        <dbReference type="EMBL" id="AAQ15421.1"/>
    </source>
</evidence>
<accession>Q7Y3L4</accession>
<reference evidence="2" key="6">
    <citation type="journal article" date="2003" name="Res. Microbiol.">
        <title>The diversity and evolution of the T4-type bacteriophages.</title>
        <authorList>
            <person name="Desplats C."/>
            <person name="Krisch H.M."/>
        </authorList>
    </citation>
    <scope>NUCLEOTIDE SEQUENCE [LARGE SCALE GENOMIC DNA]</scope>
</reference>
<organism evidence="1 2">
    <name type="scientific">Escherichia phage RB49</name>
    <name type="common">Bacteriophage RB49</name>
    <dbReference type="NCBI Taxonomy" id="50948"/>
    <lineage>
        <taxon>Viruses</taxon>
        <taxon>Duplodnaviria</taxon>
        <taxon>Heunggongvirae</taxon>
        <taxon>Uroviricota</taxon>
        <taxon>Caudoviricetes</taxon>
        <taxon>Pantevenvirales</taxon>
        <taxon>Straboviridae</taxon>
        <taxon>Krischvirus</taxon>
        <taxon>Krischvirus RB49</taxon>
    </lineage>
</organism>
<organismHost>
    <name type="scientific">Escherichia coli</name>
    <dbReference type="NCBI Taxonomy" id="562"/>
</organismHost>
<keyword evidence="2" id="KW-1185">Reference proteome</keyword>
<reference evidence="1 2" key="2">
    <citation type="journal article" date="2000" name="Annu. Rev. Genet.">
        <title>Genetic analysis of bacteriophage-encoded cochaperonins.</title>
        <authorList>
            <person name="Ang D."/>
            <person name="Keppel F."/>
            <person name="Klein G."/>
            <person name="Richardson A."/>
            <person name="Georgopoulos C."/>
        </authorList>
    </citation>
    <scope>NUCLEOTIDE SEQUENCE [LARGE SCALE GENOMIC DNA]</scope>
</reference>
<reference evidence="1 2" key="5">
    <citation type="journal article" date="2002" name="J. Bacteriol.">
        <title>Snapshot of the genome of the pseudo-T-even bacteriophage RB49.</title>
        <authorList>
            <person name="Desplats C."/>
            <person name="Dez C."/>
            <person name="Tetart F."/>
            <person name="Eleaume H."/>
            <person name="Krisch H.M."/>
        </authorList>
    </citation>
    <scope>NUCLEOTIDE SEQUENCE</scope>
</reference>
<dbReference type="EMBL" id="AY343333">
    <property type="protein sequence ID" value="AAQ15421.1"/>
    <property type="molecule type" value="Genomic_DNA"/>
</dbReference>
<proteinExistence type="predicted"/>
<dbReference type="RefSeq" id="NP_891763.1">
    <property type="nucleotide sequence ID" value="NC_005066.1"/>
</dbReference>
<name>Q7Y3L4_BPRB4</name>
<dbReference type="Proteomes" id="UP000000878">
    <property type="component" value="Segment"/>
</dbReference>
<gene>
    <name evidence="1" type="ORF">RB49ORF192c</name>
</gene>
<dbReference type="KEGG" id="vg:1725441"/>
<protein>
    <submittedName>
        <fullName evidence="1">Uncharacterized protein</fullName>
    </submittedName>
</protein>
<reference evidence="2" key="4">
    <citation type="journal article" date="2001" name="J. Biol. Chem.">
        <title>Pseudo-T-even bacteriophage RB49 encodes CocO, a cochaperonin for GroEL, which can substitute for Escherichia coli's GroES and bacteriophage T4's Gp31.</title>
        <authorList>
            <person name="Ang D."/>
            <person name="Richardson A."/>
            <person name="Mayer M.P."/>
            <person name="Keppel F."/>
            <person name="Krisch H."/>
            <person name="Georgopoulos C."/>
        </authorList>
    </citation>
    <scope>NUCLEOTIDE SEQUENCE [LARGE SCALE GENOMIC DNA]</scope>
</reference>
<evidence type="ECO:0000313" key="2">
    <source>
        <dbReference type="Proteomes" id="UP000000878"/>
    </source>
</evidence>
<reference evidence="1 2" key="1">
    <citation type="journal article" date="1997" name="J. Mol. Biol.">
        <title>The genome of the pseudo T-even bacteriophages, a diverse group that resembles T4.</title>
        <authorList>
            <person name="Monod C."/>
            <person name="Repoila F."/>
            <person name="Kutateladze M."/>
            <person name="Tetart F."/>
            <person name="Krisch H.M."/>
        </authorList>
    </citation>
    <scope>NUCLEOTIDE SEQUENCE [LARGE SCALE GENOMIC DNA]</scope>
</reference>
<sequence>MKKIIAIAVVAALSMTNVAHAAKKKVAPLFDMTQEKIENVDKTYQCDYASEVRVQDGEESKARDAYFYKESELKLKTNEDGTMTAVLRNEFKVHKNVMTFDGKGIYSNTKEPFFQYIALLHNRFDKSLVNGYVTVMIDKDDIRWIHYQHDKKITVWCK</sequence>
<reference evidence="2" key="3">
    <citation type="journal article" date="2001" name="J. Bacteriol.">
        <title>Phylogeny of the major head and tail genes of the wide-ranging T4-type bacteriophages.</title>
        <authorList>
            <person name="Tetart F."/>
            <person name="Desplats C."/>
            <person name="Kutateladze M."/>
            <person name="Monod C."/>
            <person name="Ackermann H.W."/>
            <person name="Krisch H.M."/>
        </authorList>
    </citation>
    <scope>NUCLEOTIDE SEQUENCE</scope>
</reference>